<proteinExistence type="predicted"/>
<feature type="compositionally biased region" description="Basic and acidic residues" evidence="3">
    <location>
        <begin position="175"/>
        <end position="185"/>
    </location>
</feature>
<dbReference type="AlphaFoldDB" id="A0A0H5C4L7"/>
<dbReference type="PANTHER" id="PTHR19965:SF82">
    <property type="entry name" value="THO COMPLEX SUBUNIT 4"/>
    <property type="match status" value="1"/>
</dbReference>
<feature type="domain" description="RRM" evidence="4">
    <location>
        <begin position="73"/>
        <end position="150"/>
    </location>
</feature>
<dbReference type="CDD" id="cd12418">
    <property type="entry name" value="RRM_Aly_REF_like"/>
    <property type="match status" value="1"/>
</dbReference>
<dbReference type="Pfam" id="PF13865">
    <property type="entry name" value="FoP_duplication"/>
    <property type="match status" value="1"/>
</dbReference>
<dbReference type="SMART" id="SM00360">
    <property type="entry name" value="RRM"/>
    <property type="match status" value="1"/>
</dbReference>
<evidence type="ECO:0000256" key="3">
    <source>
        <dbReference type="SAM" id="MobiDB-lite"/>
    </source>
</evidence>
<dbReference type="GO" id="GO:0003729">
    <property type="term" value="F:mRNA binding"/>
    <property type="evidence" value="ECO:0007669"/>
    <property type="project" value="TreeGrafter"/>
</dbReference>
<protein>
    <recommendedName>
        <fullName evidence="4">RRM domain-containing protein</fullName>
    </recommendedName>
</protein>
<dbReference type="Pfam" id="PF00076">
    <property type="entry name" value="RRM_1"/>
    <property type="match status" value="1"/>
</dbReference>
<reference evidence="6" key="1">
    <citation type="journal article" date="2015" name="J. Biotechnol.">
        <title>The structure of the Cyberlindnera jadinii genome and its relation to Candida utilis analyzed by the occurrence of single nucleotide polymorphisms.</title>
        <authorList>
            <person name="Rupp O."/>
            <person name="Brinkrolf K."/>
            <person name="Buerth C."/>
            <person name="Kunigo M."/>
            <person name="Schneider J."/>
            <person name="Jaenicke S."/>
            <person name="Goesmann A."/>
            <person name="Puehler A."/>
            <person name="Jaeger K.-E."/>
            <person name="Ernst J.F."/>
        </authorList>
    </citation>
    <scope>NUCLEOTIDE SEQUENCE [LARGE SCALE GENOMIC DNA]</scope>
    <source>
        <strain evidence="6">ATCC 18201 / CBS 1600 / BCRC 20928 / JCM 3617 / NBRC 0987 / NRRL Y-1542</strain>
    </source>
</reference>
<feature type="region of interest" description="Disordered" evidence="3">
    <location>
        <begin position="1"/>
        <end position="55"/>
    </location>
</feature>
<dbReference type="GO" id="GO:0005634">
    <property type="term" value="C:nucleus"/>
    <property type="evidence" value="ECO:0007669"/>
    <property type="project" value="TreeGrafter"/>
</dbReference>
<organism evidence="5 6">
    <name type="scientific">Cyberlindnera jadinii (strain ATCC 18201 / CBS 1600 / BCRC 20928 / JCM 3617 / NBRC 0987 / NRRL Y-1542)</name>
    <name type="common">Torula yeast</name>
    <name type="synonym">Candida utilis</name>
    <dbReference type="NCBI Taxonomy" id="983966"/>
    <lineage>
        <taxon>Eukaryota</taxon>
        <taxon>Fungi</taxon>
        <taxon>Dikarya</taxon>
        <taxon>Ascomycota</taxon>
        <taxon>Saccharomycotina</taxon>
        <taxon>Saccharomycetes</taxon>
        <taxon>Phaffomycetales</taxon>
        <taxon>Phaffomycetaceae</taxon>
        <taxon>Cyberlindnera</taxon>
    </lineage>
</organism>
<evidence type="ECO:0000256" key="2">
    <source>
        <dbReference type="PROSITE-ProRule" id="PRU00176"/>
    </source>
</evidence>
<feature type="compositionally biased region" description="Basic and acidic residues" evidence="3">
    <location>
        <begin position="1"/>
        <end position="40"/>
    </location>
</feature>
<dbReference type="InterPro" id="IPR051229">
    <property type="entry name" value="ALYREF_mRNA_export"/>
</dbReference>
<dbReference type="InterPro" id="IPR035979">
    <property type="entry name" value="RBD_domain_sf"/>
</dbReference>
<evidence type="ECO:0000313" key="6">
    <source>
        <dbReference type="Proteomes" id="UP000038830"/>
    </source>
</evidence>
<dbReference type="Gene3D" id="3.30.70.330">
    <property type="match status" value="1"/>
</dbReference>
<dbReference type="InterPro" id="IPR012677">
    <property type="entry name" value="Nucleotide-bd_a/b_plait_sf"/>
</dbReference>
<dbReference type="InterPro" id="IPR000504">
    <property type="entry name" value="RRM_dom"/>
</dbReference>
<keyword evidence="1 2" id="KW-0694">RNA-binding</keyword>
<dbReference type="EMBL" id="CDQK01000004">
    <property type="protein sequence ID" value="CEP22931.1"/>
    <property type="molecule type" value="Genomic_DNA"/>
</dbReference>
<evidence type="ECO:0000259" key="4">
    <source>
        <dbReference type="PROSITE" id="PS50102"/>
    </source>
</evidence>
<evidence type="ECO:0000313" key="5">
    <source>
        <dbReference type="EMBL" id="CEP22931.1"/>
    </source>
</evidence>
<feature type="compositionally biased region" description="Basic residues" evidence="3">
    <location>
        <begin position="165"/>
        <end position="174"/>
    </location>
</feature>
<feature type="region of interest" description="Disordered" evidence="3">
    <location>
        <begin position="158"/>
        <end position="198"/>
    </location>
</feature>
<dbReference type="PANTHER" id="PTHR19965">
    <property type="entry name" value="RNA AND EXPORT FACTOR BINDING PROTEIN"/>
    <property type="match status" value="1"/>
</dbReference>
<dbReference type="InterPro" id="IPR025715">
    <property type="entry name" value="FoP_C"/>
</dbReference>
<gene>
    <name evidence="5" type="ORF">BN1211_3390</name>
</gene>
<dbReference type="PROSITE" id="PS50102">
    <property type="entry name" value="RRM"/>
    <property type="match status" value="1"/>
</dbReference>
<name>A0A0H5C4L7_CYBJN</name>
<evidence type="ECO:0000256" key="1">
    <source>
        <dbReference type="ARBA" id="ARBA00022884"/>
    </source>
</evidence>
<sequence length="198" mass="23089">MADAFEKSLDEIIGDSRRSERPRQRQDRRDRRDVDLERGPRRGGSNSYREREYKPRETKLQRLRCVSPLGGEPYIKISNLYYELTQQDVEELLERIGKTRFVLVEFARDGRSSGVAYASYENPDDNITAVNKFDGKKAANQIIDVELIKPLVIGGFNRSRERHNPRSRRPRPKKATAEDLDKELEQYMDNKPFPATTE</sequence>
<accession>A0A0H5C4L7</accession>
<dbReference type="SUPFAM" id="SSF54928">
    <property type="entry name" value="RNA-binding domain, RBD"/>
    <property type="match status" value="1"/>
</dbReference>
<dbReference type="Proteomes" id="UP000038830">
    <property type="component" value="Unassembled WGS sequence"/>
</dbReference>